<reference evidence="2" key="1">
    <citation type="submission" date="2021-08" db="EMBL/GenBank/DDBJ databases">
        <authorList>
            <person name="Papudeshi B."/>
            <person name="Bashey-Visser F."/>
        </authorList>
    </citation>
    <scope>NUCLEOTIDE SEQUENCE</scope>
    <source>
        <strain evidence="2">MC_266_E_2016</strain>
    </source>
</reference>
<comment type="caution">
    <text evidence="2">The sequence shown here is derived from an EMBL/GenBank/DDBJ whole genome shotgun (WGS) entry which is preliminary data.</text>
</comment>
<protein>
    <recommendedName>
        <fullName evidence="1">PLD phosphodiesterase domain-containing protein</fullName>
    </recommendedName>
</protein>
<feature type="domain" description="PLD phosphodiesterase" evidence="1">
    <location>
        <begin position="10"/>
        <end position="37"/>
    </location>
</feature>
<dbReference type="Gene3D" id="3.30.870.10">
    <property type="entry name" value="Endonuclease Chain A"/>
    <property type="match status" value="1"/>
</dbReference>
<dbReference type="Pfam" id="PF00614">
    <property type="entry name" value="PLDc"/>
    <property type="match status" value="1"/>
</dbReference>
<dbReference type="AlphaFoldDB" id="A0AAJ1JBA8"/>
<sequence length="74" mass="8446">MVSNGIETRLVNRVHSKIVIGDDNLLCVGSFNWFSASRDDWNARYDTSLIYRGTNLNAEIDIIKSCLQQRLLQS</sequence>
<accession>A0AAJ1JBA8</accession>
<evidence type="ECO:0000259" key="1">
    <source>
        <dbReference type="PROSITE" id="PS50035"/>
    </source>
</evidence>
<dbReference type="SUPFAM" id="SSF56024">
    <property type="entry name" value="Phospholipase D/nuclease"/>
    <property type="match status" value="1"/>
</dbReference>
<organism evidence="2 3">
    <name type="scientific">Xenorhabdus bovienii</name>
    <name type="common">Xenorhabdus nematophila subsp. bovienii</name>
    <dbReference type="NCBI Taxonomy" id="40576"/>
    <lineage>
        <taxon>Bacteria</taxon>
        <taxon>Pseudomonadati</taxon>
        <taxon>Pseudomonadota</taxon>
        <taxon>Gammaproteobacteria</taxon>
        <taxon>Enterobacterales</taxon>
        <taxon>Morganellaceae</taxon>
        <taxon>Xenorhabdus</taxon>
    </lineage>
</organism>
<gene>
    <name evidence="2" type="ORF">KKJ01_15435</name>
</gene>
<evidence type="ECO:0000313" key="2">
    <source>
        <dbReference type="EMBL" id="MDE1479587.1"/>
    </source>
</evidence>
<dbReference type="EMBL" id="JAILSO010000064">
    <property type="protein sequence ID" value="MDE1479587.1"/>
    <property type="molecule type" value="Genomic_DNA"/>
</dbReference>
<name>A0AAJ1JBA8_XENBV</name>
<dbReference type="GO" id="GO:0003824">
    <property type="term" value="F:catalytic activity"/>
    <property type="evidence" value="ECO:0007669"/>
    <property type="project" value="InterPro"/>
</dbReference>
<reference evidence="2" key="2">
    <citation type="journal article" date="2022" name="J. Evol. Biol.">
        <title>Pre- and post-association barriers to host switching in sympatric mutualists.</title>
        <authorList>
            <person name="Dinges Z.M."/>
            <person name="Phillips R.K."/>
            <person name="Lively C.M."/>
            <person name="Bashey F."/>
        </authorList>
    </citation>
    <scope>NUCLEOTIDE SEQUENCE</scope>
    <source>
        <strain evidence="2">MC_266_E_2016</strain>
    </source>
</reference>
<dbReference type="Proteomes" id="UP001222434">
    <property type="component" value="Unassembled WGS sequence"/>
</dbReference>
<proteinExistence type="predicted"/>
<dbReference type="GO" id="GO:0006793">
    <property type="term" value="P:phosphorus metabolic process"/>
    <property type="evidence" value="ECO:0007669"/>
    <property type="project" value="UniProtKB-ARBA"/>
</dbReference>
<dbReference type="PROSITE" id="PS50035">
    <property type="entry name" value="PLD"/>
    <property type="match status" value="1"/>
</dbReference>
<evidence type="ECO:0000313" key="3">
    <source>
        <dbReference type="Proteomes" id="UP001222434"/>
    </source>
</evidence>
<dbReference type="InterPro" id="IPR001736">
    <property type="entry name" value="PLipase_D/transphosphatidylase"/>
</dbReference>